<keyword evidence="2" id="KW-0472">Membrane</keyword>
<accession>A0A0G4EA26</accession>
<keyword evidence="5" id="KW-1185">Reference proteome</keyword>
<name>A0A0G4EA26_VITBC</name>
<evidence type="ECO:0000259" key="3">
    <source>
        <dbReference type="PROSITE" id="PS50994"/>
    </source>
</evidence>
<protein>
    <recommendedName>
        <fullName evidence="3">Integrase catalytic domain-containing protein</fullName>
    </recommendedName>
</protein>
<feature type="domain" description="Integrase catalytic" evidence="3">
    <location>
        <begin position="323"/>
        <end position="417"/>
    </location>
</feature>
<dbReference type="Proteomes" id="UP000041254">
    <property type="component" value="Unassembled WGS sequence"/>
</dbReference>
<evidence type="ECO:0000313" key="4">
    <source>
        <dbReference type="EMBL" id="CEL92057.1"/>
    </source>
</evidence>
<evidence type="ECO:0000256" key="1">
    <source>
        <dbReference type="SAM" id="MobiDB-lite"/>
    </source>
</evidence>
<dbReference type="GO" id="GO:0015074">
    <property type="term" value="P:DNA integration"/>
    <property type="evidence" value="ECO:0007669"/>
    <property type="project" value="InterPro"/>
</dbReference>
<keyword evidence="2" id="KW-1133">Transmembrane helix</keyword>
<dbReference type="EMBL" id="CDMY01000044">
    <property type="protein sequence ID" value="CEL92057.1"/>
    <property type="molecule type" value="Genomic_DNA"/>
</dbReference>
<dbReference type="AlphaFoldDB" id="A0A0G4EA26"/>
<evidence type="ECO:0000256" key="2">
    <source>
        <dbReference type="SAM" id="Phobius"/>
    </source>
</evidence>
<feature type="transmembrane region" description="Helical" evidence="2">
    <location>
        <begin position="348"/>
        <end position="368"/>
    </location>
</feature>
<reference evidence="4 5" key="1">
    <citation type="submission" date="2014-11" db="EMBL/GenBank/DDBJ databases">
        <authorList>
            <person name="Zhu J."/>
            <person name="Qi W."/>
            <person name="Song R."/>
        </authorList>
    </citation>
    <scope>NUCLEOTIDE SEQUENCE [LARGE SCALE GENOMIC DNA]</scope>
</reference>
<feature type="region of interest" description="Disordered" evidence="1">
    <location>
        <begin position="299"/>
        <end position="328"/>
    </location>
</feature>
<keyword evidence="2" id="KW-0812">Transmembrane</keyword>
<organism evidence="4 5">
    <name type="scientific">Vitrella brassicaformis (strain CCMP3155)</name>
    <dbReference type="NCBI Taxonomy" id="1169540"/>
    <lineage>
        <taxon>Eukaryota</taxon>
        <taxon>Sar</taxon>
        <taxon>Alveolata</taxon>
        <taxon>Colpodellida</taxon>
        <taxon>Vitrellaceae</taxon>
        <taxon>Vitrella</taxon>
    </lineage>
</organism>
<sequence length="417" mass="45506">MSRLSTTGRSSTHDTGFDFENDRLELPEVADGDNAVRWLGGGSREAVIDSGASLHVVPDEECLIQGSKRPTPGLRIKTAKEGQDLDVDCRGEALLIARDKNGTNLLIKRSPVFVAKQCPVTLISERQLHTRGGGVHKVAGQLSVAYIYWHVEGIDGLRQARVIPLKCVASGYRLTVRPWTEADDERSRTMEPTLAVGKAMQTSLPMLLSSDGHAHEGSVCSSASSDADNDSDGGSVDEADGKSDKQLPEIVMTDANTRRMIDIYDLHTSAGHIGVSRLPALSQTIRGCKPITKIPWKPSYPPCHQGKAQRVPIRHRTGHKDERAKKPAEKWHADWAHMRGHVGAFRSIAVLALVFVCAFSGFVLSYPANTKTEVANLMRHHDRQTQPLQRHHGKTAAICIDPGSELAEPNAPFGQVL</sequence>
<dbReference type="InParanoid" id="A0A0G4EA26"/>
<dbReference type="InterPro" id="IPR001584">
    <property type="entry name" value="Integrase_cat-core"/>
</dbReference>
<gene>
    <name evidence="4" type="ORF">Vbra_23375</name>
</gene>
<feature type="compositionally biased region" description="Basic and acidic residues" evidence="1">
    <location>
        <begin position="319"/>
        <end position="328"/>
    </location>
</feature>
<proteinExistence type="predicted"/>
<feature type="compositionally biased region" description="Acidic residues" evidence="1">
    <location>
        <begin position="227"/>
        <end position="238"/>
    </location>
</feature>
<dbReference type="PROSITE" id="PS50994">
    <property type="entry name" value="INTEGRASE"/>
    <property type="match status" value="1"/>
</dbReference>
<evidence type="ECO:0000313" key="5">
    <source>
        <dbReference type="Proteomes" id="UP000041254"/>
    </source>
</evidence>
<feature type="region of interest" description="Disordered" evidence="1">
    <location>
        <begin position="212"/>
        <end position="250"/>
    </location>
</feature>
<dbReference type="VEuPathDB" id="CryptoDB:Vbra_23375"/>